<accession>A0A914PZY4</accession>
<dbReference type="WBParaSite" id="PDA_v2.g24426.t1">
    <property type="protein sequence ID" value="PDA_v2.g24426.t1"/>
    <property type="gene ID" value="PDA_v2.g24426"/>
</dbReference>
<sequence>MLNFVGEIFVCGGTAATPKLSDSTVSDNCKKTKKLLSLDKPSEWLKLNNDEEKLEKQWKKDCSSSTTTKSTLSLHIGALEKSVEAVASDSFVGKNKDNLKNDISESIINEKQILTSTFIAQNPFEFPRQQKDKVPPPEVSKFRSSQFLLNPNEASNNGKQGIPFVNAIIVFMPKKSRYRKKT</sequence>
<name>A0A914PZY4_9BILA</name>
<evidence type="ECO:0000313" key="1">
    <source>
        <dbReference type="Proteomes" id="UP000887578"/>
    </source>
</evidence>
<protein>
    <submittedName>
        <fullName evidence="2">Uncharacterized protein</fullName>
    </submittedName>
</protein>
<reference evidence="2" key="1">
    <citation type="submission" date="2022-11" db="UniProtKB">
        <authorList>
            <consortium name="WormBaseParasite"/>
        </authorList>
    </citation>
    <scope>IDENTIFICATION</scope>
</reference>
<keyword evidence="1" id="KW-1185">Reference proteome</keyword>
<proteinExistence type="predicted"/>
<dbReference type="Proteomes" id="UP000887578">
    <property type="component" value="Unplaced"/>
</dbReference>
<dbReference type="AlphaFoldDB" id="A0A914PZY4"/>
<evidence type="ECO:0000313" key="2">
    <source>
        <dbReference type="WBParaSite" id="PDA_v2.g24426.t1"/>
    </source>
</evidence>
<organism evidence="1 2">
    <name type="scientific">Panagrolaimus davidi</name>
    <dbReference type="NCBI Taxonomy" id="227884"/>
    <lineage>
        <taxon>Eukaryota</taxon>
        <taxon>Metazoa</taxon>
        <taxon>Ecdysozoa</taxon>
        <taxon>Nematoda</taxon>
        <taxon>Chromadorea</taxon>
        <taxon>Rhabditida</taxon>
        <taxon>Tylenchina</taxon>
        <taxon>Panagrolaimomorpha</taxon>
        <taxon>Panagrolaimoidea</taxon>
        <taxon>Panagrolaimidae</taxon>
        <taxon>Panagrolaimus</taxon>
    </lineage>
</organism>